<accession>A0ABS8Z5B7</accession>
<sequence length="149" mass="16697">MDDVDKQLLRLLAIDGRLSHAELARQVSLSRPAVHHRLRRLEAEGVIRGYRVELDWSAMGYPFTVFVLVRVIGPTAQATSEAILGFHDDEAFVDECYRVAGDWSLLVRARASSTQNMEKLLDRVRALPNVNWSQTAVTLSALHESASRA</sequence>
<dbReference type="PANTHER" id="PTHR30154">
    <property type="entry name" value="LEUCINE-RESPONSIVE REGULATORY PROTEIN"/>
    <property type="match status" value="1"/>
</dbReference>
<keyword evidence="2" id="KW-0238">DNA-binding</keyword>
<evidence type="ECO:0000313" key="6">
    <source>
        <dbReference type="Proteomes" id="UP001521150"/>
    </source>
</evidence>
<dbReference type="SUPFAM" id="SSF46785">
    <property type="entry name" value="Winged helix' DNA-binding domain"/>
    <property type="match status" value="1"/>
</dbReference>
<evidence type="ECO:0000313" key="5">
    <source>
        <dbReference type="EMBL" id="MCE7003098.1"/>
    </source>
</evidence>
<proteinExistence type="predicted"/>
<dbReference type="InterPro" id="IPR036390">
    <property type="entry name" value="WH_DNA-bd_sf"/>
</dbReference>
<dbReference type="InterPro" id="IPR019888">
    <property type="entry name" value="Tscrpt_reg_AsnC-like"/>
</dbReference>
<evidence type="ECO:0000256" key="2">
    <source>
        <dbReference type="ARBA" id="ARBA00023125"/>
    </source>
</evidence>
<evidence type="ECO:0000259" key="4">
    <source>
        <dbReference type="PROSITE" id="PS50956"/>
    </source>
</evidence>
<dbReference type="InterPro" id="IPR019887">
    <property type="entry name" value="Tscrpt_reg_AsnC/Lrp_C"/>
</dbReference>
<organism evidence="5 6">
    <name type="scientific">Kibdelosporangium philippinense</name>
    <dbReference type="NCBI Taxonomy" id="211113"/>
    <lineage>
        <taxon>Bacteria</taxon>
        <taxon>Bacillati</taxon>
        <taxon>Actinomycetota</taxon>
        <taxon>Actinomycetes</taxon>
        <taxon>Pseudonocardiales</taxon>
        <taxon>Pseudonocardiaceae</taxon>
        <taxon>Kibdelosporangium</taxon>
    </lineage>
</organism>
<dbReference type="PRINTS" id="PR00033">
    <property type="entry name" value="HTHASNC"/>
</dbReference>
<dbReference type="Pfam" id="PF01037">
    <property type="entry name" value="AsnC_trans_reg"/>
    <property type="match status" value="1"/>
</dbReference>
<evidence type="ECO:0000256" key="1">
    <source>
        <dbReference type="ARBA" id="ARBA00023015"/>
    </source>
</evidence>
<dbReference type="Gene3D" id="3.30.70.920">
    <property type="match status" value="1"/>
</dbReference>
<keyword evidence="3" id="KW-0804">Transcription</keyword>
<comment type="caution">
    <text evidence="5">The sequence shown here is derived from an EMBL/GenBank/DDBJ whole genome shotgun (WGS) entry which is preliminary data.</text>
</comment>
<evidence type="ECO:0000256" key="3">
    <source>
        <dbReference type="ARBA" id="ARBA00023163"/>
    </source>
</evidence>
<dbReference type="InterPro" id="IPR000485">
    <property type="entry name" value="AsnC-type_HTH_dom"/>
</dbReference>
<protein>
    <submittedName>
        <fullName evidence="5">Lrp/AsnC family transcriptional regulator</fullName>
    </submittedName>
</protein>
<dbReference type="InterPro" id="IPR036388">
    <property type="entry name" value="WH-like_DNA-bd_sf"/>
</dbReference>
<keyword evidence="6" id="KW-1185">Reference proteome</keyword>
<dbReference type="SMART" id="SM00344">
    <property type="entry name" value="HTH_ASNC"/>
    <property type="match status" value="1"/>
</dbReference>
<dbReference type="PROSITE" id="PS50956">
    <property type="entry name" value="HTH_ASNC_2"/>
    <property type="match status" value="1"/>
</dbReference>
<dbReference type="CDD" id="cd00090">
    <property type="entry name" value="HTH_ARSR"/>
    <property type="match status" value="1"/>
</dbReference>
<name>A0ABS8Z5B7_9PSEU</name>
<dbReference type="InterPro" id="IPR011991">
    <property type="entry name" value="ArsR-like_HTH"/>
</dbReference>
<dbReference type="Gene3D" id="1.10.10.10">
    <property type="entry name" value="Winged helix-like DNA-binding domain superfamily/Winged helix DNA-binding domain"/>
    <property type="match status" value="1"/>
</dbReference>
<dbReference type="SUPFAM" id="SSF54909">
    <property type="entry name" value="Dimeric alpha+beta barrel"/>
    <property type="match status" value="1"/>
</dbReference>
<dbReference type="InterPro" id="IPR011008">
    <property type="entry name" value="Dimeric_a/b-barrel"/>
</dbReference>
<dbReference type="RefSeq" id="WP_233724658.1">
    <property type="nucleotide sequence ID" value="NZ_JAJVCN010000001.1"/>
</dbReference>
<gene>
    <name evidence="5" type="ORF">LWC34_09690</name>
</gene>
<dbReference type="Pfam" id="PF13404">
    <property type="entry name" value="HTH_AsnC-type"/>
    <property type="match status" value="1"/>
</dbReference>
<keyword evidence="1" id="KW-0805">Transcription regulation</keyword>
<dbReference type="PANTHER" id="PTHR30154:SF53">
    <property type="entry name" value="HTH-TYPE TRANSCRIPTIONAL REGULATOR LRPC"/>
    <property type="match status" value="1"/>
</dbReference>
<reference evidence="5 6" key="1">
    <citation type="submission" date="2021-12" db="EMBL/GenBank/DDBJ databases">
        <title>Genome sequence of Kibdelosporangium philippinense ATCC 49844.</title>
        <authorList>
            <person name="Fedorov E.A."/>
            <person name="Omeragic M."/>
            <person name="Shalygina K.F."/>
            <person name="Maclea K.S."/>
        </authorList>
    </citation>
    <scope>NUCLEOTIDE SEQUENCE [LARGE SCALE GENOMIC DNA]</scope>
    <source>
        <strain evidence="5 6">ATCC 49844</strain>
    </source>
</reference>
<dbReference type="Proteomes" id="UP001521150">
    <property type="component" value="Unassembled WGS sequence"/>
</dbReference>
<dbReference type="EMBL" id="JAJVCN010000001">
    <property type="protein sequence ID" value="MCE7003098.1"/>
    <property type="molecule type" value="Genomic_DNA"/>
</dbReference>
<feature type="domain" description="HTH asnC-type" evidence="4">
    <location>
        <begin position="1"/>
        <end position="62"/>
    </location>
</feature>